<evidence type="ECO:0000256" key="1">
    <source>
        <dbReference type="SAM" id="SignalP"/>
    </source>
</evidence>
<dbReference type="SMART" id="SM00327">
    <property type="entry name" value="VWA"/>
    <property type="match status" value="1"/>
</dbReference>
<dbReference type="Pfam" id="PF13531">
    <property type="entry name" value="SBP_bac_11"/>
    <property type="match status" value="1"/>
</dbReference>
<comment type="caution">
    <text evidence="3">The sequence shown here is derived from an EMBL/GenBank/DDBJ whole genome shotgun (WGS) entry which is preliminary data.</text>
</comment>
<dbReference type="PROSITE" id="PS50234">
    <property type="entry name" value="VWFA"/>
    <property type="match status" value="1"/>
</dbReference>
<proteinExistence type="predicted"/>
<dbReference type="SUPFAM" id="SSF53300">
    <property type="entry name" value="vWA-like"/>
    <property type="match status" value="1"/>
</dbReference>
<organism evidence="3 4">
    <name type="scientific">Kibdelosporangium persicum</name>
    <dbReference type="NCBI Taxonomy" id="2698649"/>
    <lineage>
        <taxon>Bacteria</taxon>
        <taxon>Bacillati</taxon>
        <taxon>Actinomycetota</taxon>
        <taxon>Actinomycetes</taxon>
        <taxon>Pseudonocardiales</taxon>
        <taxon>Pseudonocardiaceae</taxon>
        <taxon>Kibdelosporangium</taxon>
    </lineage>
</organism>
<dbReference type="Proteomes" id="UP000763557">
    <property type="component" value="Unassembled WGS sequence"/>
</dbReference>
<dbReference type="PANTHER" id="PTHR30632">
    <property type="entry name" value="MOLYBDATE-BINDING PERIPLASMIC PROTEIN"/>
    <property type="match status" value="1"/>
</dbReference>
<dbReference type="InterPro" id="IPR050682">
    <property type="entry name" value="ModA/WtpA"/>
</dbReference>
<dbReference type="PANTHER" id="PTHR30632:SF0">
    <property type="entry name" value="SULFATE-BINDING PROTEIN"/>
    <property type="match status" value="1"/>
</dbReference>
<dbReference type="EMBL" id="JAAATY010000021">
    <property type="protein sequence ID" value="NRN68589.1"/>
    <property type="molecule type" value="Genomic_DNA"/>
</dbReference>
<dbReference type="Gene3D" id="3.40.50.410">
    <property type="entry name" value="von Willebrand factor, type A domain"/>
    <property type="match status" value="1"/>
</dbReference>
<dbReference type="CDD" id="cd00198">
    <property type="entry name" value="vWFA"/>
    <property type="match status" value="1"/>
</dbReference>
<dbReference type="InterPro" id="IPR036465">
    <property type="entry name" value="vWFA_dom_sf"/>
</dbReference>
<keyword evidence="4" id="KW-1185">Reference proteome</keyword>
<feature type="chain" id="PRO_5046757679" evidence="1">
    <location>
        <begin position="25"/>
        <end position="527"/>
    </location>
</feature>
<name>A0ABX2FB52_9PSEU</name>
<dbReference type="Gene3D" id="3.40.190.10">
    <property type="entry name" value="Periplasmic binding protein-like II"/>
    <property type="match status" value="1"/>
</dbReference>
<evidence type="ECO:0000259" key="2">
    <source>
        <dbReference type="PROSITE" id="PS50234"/>
    </source>
</evidence>
<evidence type="ECO:0000313" key="4">
    <source>
        <dbReference type="Proteomes" id="UP000763557"/>
    </source>
</evidence>
<dbReference type="Pfam" id="PF00092">
    <property type="entry name" value="VWA"/>
    <property type="match status" value="1"/>
</dbReference>
<feature type="domain" description="VWFA" evidence="2">
    <location>
        <begin position="339"/>
        <end position="491"/>
    </location>
</feature>
<dbReference type="PROSITE" id="PS51257">
    <property type="entry name" value="PROKAR_LIPOPROTEIN"/>
    <property type="match status" value="1"/>
</dbReference>
<reference evidence="3 4" key="1">
    <citation type="submission" date="2020-01" db="EMBL/GenBank/DDBJ databases">
        <title>Kibdelosporangium persica a novel Actinomycetes from a hot desert in Iran.</title>
        <authorList>
            <person name="Safaei N."/>
            <person name="Zaburannyi N."/>
            <person name="Mueller R."/>
            <person name="Wink J."/>
        </authorList>
    </citation>
    <scope>NUCLEOTIDE SEQUENCE [LARGE SCALE GENOMIC DNA]</scope>
    <source>
        <strain evidence="3 4">4NS15</strain>
    </source>
</reference>
<dbReference type="InterPro" id="IPR002035">
    <property type="entry name" value="VWF_A"/>
</dbReference>
<keyword evidence="1" id="KW-0732">Signal</keyword>
<evidence type="ECO:0000313" key="3">
    <source>
        <dbReference type="EMBL" id="NRN68589.1"/>
    </source>
</evidence>
<gene>
    <name evidence="3" type="ORF">GC106_58320</name>
</gene>
<accession>A0ABX2FB52</accession>
<feature type="signal peptide" evidence="1">
    <location>
        <begin position="1"/>
        <end position="24"/>
    </location>
</feature>
<dbReference type="SUPFAM" id="SSF53850">
    <property type="entry name" value="Periplasmic binding protein-like II"/>
    <property type="match status" value="1"/>
</dbReference>
<dbReference type="RefSeq" id="WP_173137896.1">
    <property type="nucleotide sequence ID" value="NZ_CBCSGW010000017.1"/>
</dbReference>
<protein>
    <submittedName>
        <fullName evidence="3">von Willebrand Factor Type A</fullName>
    </submittedName>
</protein>
<sequence length="527" mass="57170">MTKPPSVRVLLVLCVVLAVGACTAPAPTTPPATTLRVLASSELADMQPLLDDLRRDTGIELVLDYQGSVAAADSLAAGDHRHDLAWLSSERYFHLKLQATRNTRPRPLSTKIMSSPVVIGVRPKTAELLRREAPDPRLSWADIADAAAVGRVRFGMADPSRTNSGLSALIGVATAAAGTGSALRPQDVTCDRLRGFLTGRTMTAETSNLLVDQFVARQADTDALITYESVLLSLNASGRLTEPLEIIYPEDGIVLSDYPLLLLDPAHRASYDTVVTWLKSETGQRRIMERTLRRPVDPNIPRDPRLAATIGNALFFPDQPEVVDKLLANYDPRSAVHGQVIFLLDFSGSMKGDRIAALRSTFDGLSGADSSSTGRFLRFYQGEKFVLTRFGGQVLAERSFTIGGQADIDAIRAFLATDQFDGRTAVWSALDHAYQTASRLVRDNPGQPVTIVLMTDGESNAGIDFEEFLRRHGSLPPEARAVHTYTIRYGDADPAALDRAARATGGQMVDASATSLHEAFKKTRGCR</sequence>